<keyword evidence="6" id="KW-1185">Reference proteome</keyword>
<protein>
    <submittedName>
        <fullName evidence="5">Sugar kinase</fullName>
    </submittedName>
</protein>
<keyword evidence="3 5" id="KW-0418">Kinase</keyword>
<evidence type="ECO:0000259" key="4">
    <source>
        <dbReference type="Pfam" id="PF00294"/>
    </source>
</evidence>
<dbReference type="PROSITE" id="PS00584">
    <property type="entry name" value="PFKB_KINASES_2"/>
    <property type="match status" value="1"/>
</dbReference>
<reference evidence="5 6" key="1">
    <citation type="submission" date="2021-05" db="EMBL/GenBank/DDBJ databases">
        <title>Staphylococcus fleurettii isolated from lake water in First Nation community in Manitoba, Canada.</title>
        <authorList>
            <person name="Bashar S."/>
            <person name="Murdock A."/>
            <person name="Patidar R."/>
            <person name="Golding G."/>
            <person name="Farenhorst A."/>
            <person name="Kumar A."/>
        </authorList>
    </citation>
    <scope>NUCLEOTIDE SEQUENCE [LARGE SCALE GENOMIC DNA]</scope>
    <source>
        <strain evidence="5 6">SF002</strain>
    </source>
</reference>
<dbReference type="PANTHER" id="PTHR43085">
    <property type="entry name" value="HEXOKINASE FAMILY MEMBER"/>
    <property type="match status" value="1"/>
</dbReference>
<comment type="similarity">
    <text evidence="1">Belongs to the carbohydrate kinase PfkB family.</text>
</comment>
<dbReference type="SUPFAM" id="SSF53613">
    <property type="entry name" value="Ribokinase-like"/>
    <property type="match status" value="1"/>
</dbReference>
<sequence>MDVLSIGETMVVFSPNEVGPMRYAHSFTSHIAGAETNTLIGLEKLDIKTGWISQLGNDELGHKILSFVRGEGINVDAVQLIEDAPTGIFLKEKVRQDQTRVHYYRKGSAASLMTNSNIDKDYIAKFKYLYVTGITPALSESCKETTFHLISIAKQLNLKIIFDPNLRLKLWSEDEARETLLKMISLSDIVLPGISEGEFLFNEKSEEKIAQNIIEHGASTVVVKLGSKGAYYHNENYAGYATASKKIEVVDPVGAGDGFAAGFIAGYIDGLSIHEAVEQACNAGALVTTVKGDVEGLPSKEEIEKMKNTKITDDVIR</sequence>
<organism evidence="5 6">
    <name type="scientific">Mammaliicoccus fleurettii</name>
    <dbReference type="NCBI Taxonomy" id="150056"/>
    <lineage>
        <taxon>Bacteria</taxon>
        <taxon>Bacillati</taxon>
        <taxon>Bacillota</taxon>
        <taxon>Bacilli</taxon>
        <taxon>Bacillales</taxon>
        <taxon>Staphylococcaceae</taxon>
        <taxon>Mammaliicoccus</taxon>
    </lineage>
</organism>
<keyword evidence="2" id="KW-0808">Transferase</keyword>
<dbReference type="InterPro" id="IPR029056">
    <property type="entry name" value="Ribokinase-like"/>
</dbReference>
<accession>A0ABS5MLF9</accession>
<comment type="caution">
    <text evidence="5">The sequence shown here is derived from an EMBL/GenBank/DDBJ whole genome shotgun (WGS) entry which is preliminary data.</text>
</comment>
<evidence type="ECO:0000256" key="2">
    <source>
        <dbReference type="ARBA" id="ARBA00022679"/>
    </source>
</evidence>
<proteinExistence type="inferred from homology"/>
<feature type="domain" description="Carbohydrate kinase PfkB" evidence="4">
    <location>
        <begin position="2"/>
        <end position="298"/>
    </location>
</feature>
<dbReference type="CDD" id="cd01166">
    <property type="entry name" value="KdgK"/>
    <property type="match status" value="1"/>
</dbReference>
<evidence type="ECO:0000313" key="5">
    <source>
        <dbReference type="EMBL" id="MBS3696709.1"/>
    </source>
</evidence>
<dbReference type="Pfam" id="PF00294">
    <property type="entry name" value="PfkB"/>
    <property type="match status" value="1"/>
</dbReference>
<dbReference type="Gene3D" id="3.40.1190.20">
    <property type="match status" value="1"/>
</dbReference>
<dbReference type="RefSeq" id="WP_107509705.1">
    <property type="nucleotide sequence ID" value="NZ_JAAQPD010000001.1"/>
</dbReference>
<name>A0ABS5MLF9_9STAP</name>
<dbReference type="InterPro" id="IPR011611">
    <property type="entry name" value="PfkB_dom"/>
</dbReference>
<gene>
    <name evidence="5" type="ORF">JJQ58_04325</name>
</gene>
<dbReference type="GO" id="GO:0016301">
    <property type="term" value="F:kinase activity"/>
    <property type="evidence" value="ECO:0007669"/>
    <property type="project" value="UniProtKB-KW"/>
</dbReference>
<dbReference type="InterPro" id="IPR050306">
    <property type="entry name" value="PfkB_Carbo_kinase"/>
</dbReference>
<dbReference type="EMBL" id="JAGXBM010000004">
    <property type="protein sequence ID" value="MBS3696709.1"/>
    <property type="molecule type" value="Genomic_DNA"/>
</dbReference>
<dbReference type="Proteomes" id="UP000681586">
    <property type="component" value="Unassembled WGS sequence"/>
</dbReference>
<evidence type="ECO:0000313" key="6">
    <source>
        <dbReference type="Proteomes" id="UP000681586"/>
    </source>
</evidence>
<evidence type="ECO:0000256" key="1">
    <source>
        <dbReference type="ARBA" id="ARBA00010688"/>
    </source>
</evidence>
<dbReference type="InterPro" id="IPR002173">
    <property type="entry name" value="Carboh/pur_kinase_PfkB_CS"/>
</dbReference>
<dbReference type="PANTHER" id="PTHR43085:SF15">
    <property type="entry name" value="2-DEHYDRO-3-DEOXYGLUCONOKINASE"/>
    <property type="match status" value="1"/>
</dbReference>
<evidence type="ECO:0000256" key="3">
    <source>
        <dbReference type="ARBA" id="ARBA00022777"/>
    </source>
</evidence>